<dbReference type="InterPro" id="IPR038770">
    <property type="entry name" value="Na+/solute_symporter_sf"/>
</dbReference>
<dbReference type="SUPFAM" id="SSF52402">
    <property type="entry name" value="Adenine nucleotide alpha hydrolases-like"/>
    <property type="match status" value="1"/>
</dbReference>
<evidence type="ECO:0000256" key="1">
    <source>
        <dbReference type="ARBA" id="ARBA00004141"/>
    </source>
</evidence>
<evidence type="ECO:0000259" key="9">
    <source>
        <dbReference type="Pfam" id="PF00582"/>
    </source>
</evidence>
<proteinExistence type="predicted"/>
<accession>A0A346PAW9</accession>
<dbReference type="EMBL" id="CP024047">
    <property type="protein sequence ID" value="AXR76664.1"/>
    <property type="molecule type" value="Genomic_DNA"/>
</dbReference>
<feature type="transmembrane region" description="Helical" evidence="8">
    <location>
        <begin position="100"/>
        <end position="124"/>
    </location>
</feature>
<feature type="transmembrane region" description="Helical" evidence="8">
    <location>
        <begin position="160"/>
        <end position="184"/>
    </location>
</feature>
<dbReference type="Gene3D" id="3.40.50.620">
    <property type="entry name" value="HUPs"/>
    <property type="match status" value="1"/>
</dbReference>
<dbReference type="EMBL" id="CP027033">
    <property type="protein sequence ID" value="AXR80334.1"/>
    <property type="molecule type" value="Genomic_DNA"/>
</dbReference>
<feature type="transmembrane region" description="Helical" evidence="8">
    <location>
        <begin position="278"/>
        <end position="302"/>
    </location>
</feature>
<accession>A0A346PLD9</accession>
<evidence type="ECO:0000313" key="11">
    <source>
        <dbReference type="EMBL" id="AXR76664.1"/>
    </source>
</evidence>
<dbReference type="KEGG" id="nan:AArc1_0320"/>
<feature type="transmembrane region" description="Helical" evidence="8">
    <location>
        <begin position="69"/>
        <end position="88"/>
    </location>
</feature>
<evidence type="ECO:0000313" key="14">
    <source>
        <dbReference type="Proteomes" id="UP000258707"/>
    </source>
</evidence>
<evidence type="ECO:0000313" key="13">
    <source>
        <dbReference type="Proteomes" id="UP000258613"/>
    </source>
</evidence>
<dbReference type="Gene3D" id="1.20.1530.20">
    <property type="match status" value="1"/>
</dbReference>
<feature type="transmembrane region" description="Helical" evidence="8">
    <location>
        <begin position="249"/>
        <end position="266"/>
    </location>
</feature>
<keyword evidence="13" id="KW-1185">Reference proteome</keyword>
<feature type="domain" description="UspA" evidence="9">
    <location>
        <begin position="415"/>
        <end position="543"/>
    </location>
</feature>
<keyword evidence="5 8" id="KW-1133">Transmembrane helix</keyword>
<evidence type="ECO:0000256" key="2">
    <source>
        <dbReference type="ARBA" id="ARBA00022448"/>
    </source>
</evidence>
<dbReference type="GO" id="GO:1902600">
    <property type="term" value="P:proton transmembrane transport"/>
    <property type="evidence" value="ECO:0007669"/>
    <property type="project" value="InterPro"/>
</dbReference>
<evidence type="ECO:0000259" key="10">
    <source>
        <dbReference type="Pfam" id="PF00999"/>
    </source>
</evidence>
<keyword evidence="7 8" id="KW-0472">Membrane</keyword>
<keyword evidence="6" id="KW-0406">Ion transport</keyword>
<feature type="transmembrane region" description="Helical" evidence="8">
    <location>
        <begin position="341"/>
        <end position="365"/>
    </location>
</feature>
<dbReference type="Proteomes" id="UP000258707">
    <property type="component" value="Chromosome"/>
</dbReference>
<evidence type="ECO:0000256" key="8">
    <source>
        <dbReference type="SAM" id="Phobius"/>
    </source>
</evidence>
<reference evidence="13" key="2">
    <citation type="submission" date="2018-02" db="EMBL/GenBank/DDBJ databases">
        <title>Phenotypic and genomic properties of facultatively anaerobic sulfur-reducing natronoarchaea from hypersaline soda lakes.</title>
        <authorList>
            <person name="Sorokin D.Y."/>
            <person name="Kublanov I.V."/>
            <person name="Roman P."/>
            <person name="Sinninghe Damste J.S."/>
            <person name="Golyshin P.N."/>
            <person name="Rojo D."/>
            <person name="Ciordia S."/>
            <person name="Mena M.D.C."/>
            <person name="Ferrer M."/>
            <person name="Messina E."/>
            <person name="Smedile F."/>
            <person name="La Spada G."/>
            <person name="La Cono V."/>
            <person name="Yakimov M.M."/>
        </authorList>
    </citation>
    <scope>NUCLEOTIDE SEQUENCE [LARGE SCALE GENOMIC DNA]</scope>
    <source>
        <strain evidence="13">AArc-Mg</strain>
    </source>
</reference>
<keyword evidence="4 8" id="KW-0812">Transmembrane</keyword>
<dbReference type="KEGG" id="nag:AArcMg_0311"/>
<dbReference type="GO" id="GO:0015297">
    <property type="term" value="F:antiporter activity"/>
    <property type="evidence" value="ECO:0007669"/>
    <property type="project" value="UniProtKB-KW"/>
</dbReference>
<feature type="transmembrane region" description="Helical" evidence="8">
    <location>
        <begin position="44"/>
        <end position="63"/>
    </location>
</feature>
<reference evidence="14" key="1">
    <citation type="submission" date="2017-10" db="EMBL/GenBank/DDBJ databases">
        <title>Phenotypic and genomic properties of facultatively anaerobic sulfur-reducing natronoarchaea from hypersaline soda lakes.</title>
        <authorList>
            <person name="Sorokin D.Y."/>
            <person name="Kublanov I.V."/>
            <person name="Roman P."/>
            <person name="Sinninghe Damste J.S."/>
            <person name="Golyshin P.N."/>
            <person name="Rojo D."/>
            <person name="Ciordia S."/>
            <person name="Mena Md.C."/>
            <person name="Ferrer M."/>
            <person name="Messina E."/>
            <person name="Smedile F."/>
            <person name="La Spada G."/>
            <person name="La Cono V."/>
            <person name="Yakimov M.M."/>
        </authorList>
    </citation>
    <scope>NUCLEOTIDE SEQUENCE [LARGE SCALE GENOMIC DNA]</scope>
    <source>
        <strain evidence="14">AArc1</strain>
    </source>
</reference>
<evidence type="ECO:0000256" key="4">
    <source>
        <dbReference type="ARBA" id="ARBA00022692"/>
    </source>
</evidence>
<keyword evidence="2" id="KW-0813">Transport</keyword>
<dbReference type="Proteomes" id="UP000258613">
    <property type="component" value="Chromosome"/>
</dbReference>
<feature type="transmembrane region" description="Helical" evidence="8">
    <location>
        <begin position="308"/>
        <end position="329"/>
    </location>
</feature>
<dbReference type="CDD" id="cd00293">
    <property type="entry name" value="USP-like"/>
    <property type="match status" value="1"/>
</dbReference>
<feature type="transmembrane region" description="Helical" evidence="8">
    <location>
        <begin position="20"/>
        <end position="37"/>
    </location>
</feature>
<evidence type="ECO:0000256" key="6">
    <source>
        <dbReference type="ARBA" id="ARBA00023065"/>
    </source>
</evidence>
<dbReference type="Pfam" id="PF00999">
    <property type="entry name" value="Na_H_Exchanger"/>
    <property type="match status" value="1"/>
</dbReference>
<dbReference type="InterPro" id="IPR006153">
    <property type="entry name" value="Cation/H_exchanger_TM"/>
</dbReference>
<feature type="transmembrane region" description="Helical" evidence="8">
    <location>
        <begin position="227"/>
        <end position="243"/>
    </location>
</feature>
<evidence type="ECO:0000256" key="7">
    <source>
        <dbReference type="ARBA" id="ARBA00023136"/>
    </source>
</evidence>
<feature type="transmembrane region" description="Helical" evidence="8">
    <location>
        <begin position="371"/>
        <end position="389"/>
    </location>
</feature>
<protein>
    <submittedName>
        <fullName evidence="11">Kef-type K+ transport system, membrane component</fullName>
    </submittedName>
    <submittedName>
        <fullName evidence="12">Na+/H+ antiporter</fullName>
    </submittedName>
</protein>
<evidence type="ECO:0000256" key="5">
    <source>
        <dbReference type="ARBA" id="ARBA00022989"/>
    </source>
</evidence>
<name>A0A346PLD9_9EURY</name>
<dbReference type="RefSeq" id="WP_117362793.1">
    <property type="nucleotide sequence ID" value="NZ_CP024047.1"/>
</dbReference>
<gene>
    <name evidence="11" type="ORF">AArc1_0320</name>
    <name evidence="12" type="ORF">AArcMg_0311</name>
</gene>
<dbReference type="InterPro" id="IPR006016">
    <property type="entry name" value="UspA"/>
</dbReference>
<dbReference type="Pfam" id="PF00582">
    <property type="entry name" value="Usp"/>
    <property type="match status" value="1"/>
</dbReference>
<evidence type="ECO:0000313" key="12">
    <source>
        <dbReference type="EMBL" id="AXR80334.1"/>
    </source>
</evidence>
<evidence type="ECO:0000256" key="3">
    <source>
        <dbReference type="ARBA" id="ARBA00022449"/>
    </source>
</evidence>
<sequence>MTPPFLSLEMFPAPMLEDPVYVFTLALAVFLLGPLLIKRLGQPGIVGIVLFGVVIGPNGTGLVEHGDAIELLGTVGLVYLLFTVGLELNLRGFQQAPQNAAIFGLTSFFIPLLAGIAVCTTLLGFDFWPALLLSAVFASHTLLAYPLVSQYDVTQNPAVTAVFGGILFTDTIALTILAIVLGVAEGGLSALLVVQIFLSLAILFGVVWFVIPPVARWFFHNLSDESYFEFLFVLLGVFAAASLAEVLGIDAILGAFVAGLAFNRLIPSGGTLMNRINFVGNAFFIPFFLLHVGMLVDVGVILDGWRTLEVAVAIIGTMLIAKAIAAGLVSRILGFGPNETGVMFGLSSGQAAAALAITLLGFEVGLFGSDVLNAVVLMLLVTAIVSPWVTERYSRRLALAEDVDPTGDDSVDPRILLPLVPGSEHQRDLLEFAFVLRDRYGTSPIHLLSVVRPDASGKTETQVAEVESELEDVAEFAYAAETPIETETRVNHNVASGIVRGAIETRSDLVVLGWQGTQSFGQRIFGSTIDQVLDQTSLPVFVTHFGHPVNTTSHLHVVLPRGVDHHDGFYEGVYKTKRLADVLGVPITVYVFEANVHQYQQLFDLVEIDVGATFESVASLDELQRRLSKTTGPDDLVVTLSAKPGTIGWQDELETLPNRLVELPSRSFAVLYLRDDEPERDTRFLRID</sequence>
<dbReference type="OrthoDB" id="12029at2157"/>
<dbReference type="AlphaFoldDB" id="A0A346PLD9"/>
<comment type="subcellular location">
    <subcellularLocation>
        <location evidence="1">Membrane</location>
        <topology evidence="1">Multi-pass membrane protein</topology>
    </subcellularLocation>
</comment>
<dbReference type="PANTHER" id="PTHR43562:SF4">
    <property type="entry name" value="NA(+)_H(+) ANTIPORTER NHAS5"/>
    <property type="match status" value="1"/>
</dbReference>
<dbReference type="InterPro" id="IPR014729">
    <property type="entry name" value="Rossmann-like_a/b/a_fold"/>
</dbReference>
<feature type="domain" description="Cation/H+ exchanger transmembrane" evidence="10">
    <location>
        <begin position="28"/>
        <end position="389"/>
    </location>
</feature>
<dbReference type="GO" id="GO:0016020">
    <property type="term" value="C:membrane"/>
    <property type="evidence" value="ECO:0007669"/>
    <property type="project" value="UniProtKB-SubCell"/>
</dbReference>
<feature type="transmembrane region" description="Helical" evidence="8">
    <location>
        <begin position="190"/>
        <end position="215"/>
    </location>
</feature>
<dbReference type="PANTHER" id="PTHR43562">
    <property type="entry name" value="NAPA-TYPE SODIUM/HYDROGEN ANTIPORTER"/>
    <property type="match status" value="1"/>
</dbReference>
<organism evidence="12 13">
    <name type="scientific">Natrarchaeobaculum sulfurireducens</name>
    <dbReference type="NCBI Taxonomy" id="2044521"/>
    <lineage>
        <taxon>Archaea</taxon>
        <taxon>Methanobacteriati</taxon>
        <taxon>Methanobacteriota</taxon>
        <taxon>Stenosarchaea group</taxon>
        <taxon>Halobacteria</taxon>
        <taxon>Halobacteriales</taxon>
        <taxon>Natrialbaceae</taxon>
        <taxon>Natrarchaeobaculum</taxon>
    </lineage>
</organism>
<reference evidence="12" key="3">
    <citation type="journal article" date="2019" name="Int. J. Syst. Evol. Microbiol.">
        <title>Natronolimnobius sulfurireducens sp. nov. and Halalkaliarchaeum desulfuricum gen. nov., sp. nov., the first sulfur-respiring alkaliphilic haloarchaea from hypersaline alkaline lakes.</title>
        <authorList>
            <person name="Sorokin D.Y."/>
            <person name="Yakimov M."/>
            <person name="Messina E."/>
            <person name="Merkel A.Y."/>
            <person name="Bale N.J."/>
            <person name="Sinninghe Damste J.S."/>
        </authorList>
    </citation>
    <scope>NUCLEOTIDE SEQUENCE</scope>
    <source>
        <strain evidence="12">AArc-Mg</strain>
        <strain evidence="11">AArc1</strain>
    </source>
</reference>
<dbReference type="GeneID" id="37640796"/>
<keyword evidence="3" id="KW-0050">Antiport</keyword>